<organism evidence="4 5">
    <name type="scientific">Tahibacter amnicola</name>
    <dbReference type="NCBI Taxonomy" id="2976241"/>
    <lineage>
        <taxon>Bacteria</taxon>
        <taxon>Pseudomonadati</taxon>
        <taxon>Pseudomonadota</taxon>
        <taxon>Gammaproteobacteria</taxon>
        <taxon>Lysobacterales</taxon>
        <taxon>Rhodanobacteraceae</taxon>
        <taxon>Tahibacter</taxon>
    </lineage>
</organism>
<dbReference type="CDD" id="cd01310">
    <property type="entry name" value="TatD_DNAse"/>
    <property type="match status" value="1"/>
</dbReference>
<evidence type="ECO:0000256" key="3">
    <source>
        <dbReference type="ARBA" id="ARBA00022801"/>
    </source>
</evidence>
<reference evidence="4" key="1">
    <citation type="submission" date="2022-09" db="EMBL/GenBank/DDBJ databases">
        <title>Tahibacter sp. nov., isolated from a fresh water.</title>
        <authorList>
            <person name="Baek J.H."/>
            <person name="Lee J.K."/>
            <person name="Kim J.M."/>
            <person name="Jeon C.O."/>
        </authorList>
    </citation>
    <scope>NUCLEOTIDE SEQUENCE</scope>
    <source>
        <strain evidence="4">W38</strain>
    </source>
</reference>
<sequence length="262" mass="29076">MQLIDIGANLTHSSFQHDLDAVVERARAHGVCRMVITGASREGSPAALELARKFPGLMAATAGIHPHHASEFDAETDDLLRELVAAPEVRAVGETGLDYHRDLSPRPTQLFAFERQLEIALDCGKPLFLHQRDAHADFISLLKPVRDRLGAVVVHCFTGTREELFDYLDLDCHIGITGWICDERRGTHLREIVGNIPANRLMIETDSPYLLPRNLKPMPSHRRNEPMFLGHICAELARDRGESLEATAAATTATAMQFFGLD</sequence>
<accession>A0ABY6BFW7</accession>
<dbReference type="PANTHER" id="PTHR10060">
    <property type="entry name" value="TATD FAMILY DEOXYRIBONUCLEASE"/>
    <property type="match status" value="1"/>
</dbReference>
<dbReference type="Gene3D" id="3.20.20.140">
    <property type="entry name" value="Metal-dependent hydrolases"/>
    <property type="match status" value="1"/>
</dbReference>
<keyword evidence="1" id="KW-0540">Nuclease</keyword>
<gene>
    <name evidence="4" type="ORF">N4264_03650</name>
</gene>
<dbReference type="SUPFAM" id="SSF51556">
    <property type="entry name" value="Metallo-dependent hydrolases"/>
    <property type="match status" value="1"/>
</dbReference>
<dbReference type="InterPro" id="IPR001130">
    <property type="entry name" value="TatD-like"/>
</dbReference>
<dbReference type="PIRSF" id="PIRSF005902">
    <property type="entry name" value="DNase_TatD"/>
    <property type="match status" value="1"/>
</dbReference>
<dbReference type="PANTHER" id="PTHR10060:SF15">
    <property type="entry name" value="DEOXYRIBONUCLEASE TATDN1"/>
    <property type="match status" value="1"/>
</dbReference>
<dbReference type="InterPro" id="IPR032466">
    <property type="entry name" value="Metal_Hydrolase"/>
</dbReference>
<dbReference type="Proteomes" id="UP001064632">
    <property type="component" value="Chromosome"/>
</dbReference>
<protein>
    <submittedName>
        <fullName evidence="4">TatD family hydrolase</fullName>
    </submittedName>
</protein>
<dbReference type="Pfam" id="PF01026">
    <property type="entry name" value="TatD_DNase"/>
    <property type="match status" value="1"/>
</dbReference>
<keyword evidence="2" id="KW-0479">Metal-binding</keyword>
<dbReference type="InterPro" id="IPR050891">
    <property type="entry name" value="TatD-type_Hydrolase"/>
</dbReference>
<dbReference type="RefSeq" id="WP_261695718.1">
    <property type="nucleotide sequence ID" value="NZ_CP104694.1"/>
</dbReference>
<dbReference type="GO" id="GO:0016787">
    <property type="term" value="F:hydrolase activity"/>
    <property type="evidence" value="ECO:0007669"/>
    <property type="project" value="UniProtKB-KW"/>
</dbReference>
<dbReference type="EMBL" id="CP104694">
    <property type="protein sequence ID" value="UXI68759.1"/>
    <property type="molecule type" value="Genomic_DNA"/>
</dbReference>
<proteinExistence type="predicted"/>
<keyword evidence="3 4" id="KW-0378">Hydrolase</keyword>
<evidence type="ECO:0000256" key="1">
    <source>
        <dbReference type="ARBA" id="ARBA00022722"/>
    </source>
</evidence>
<evidence type="ECO:0000313" key="4">
    <source>
        <dbReference type="EMBL" id="UXI68759.1"/>
    </source>
</evidence>
<name>A0ABY6BFW7_9GAMM</name>
<keyword evidence="5" id="KW-1185">Reference proteome</keyword>
<evidence type="ECO:0000256" key="2">
    <source>
        <dbReference type="ARBA" id="ARBA00022723"/>
    </source>
</evidence>
<evidence type="ECO:0000313" key="5">
    <source>
        <dbReference type="Proteomes" id="UP001064632"/>
    </source>
</evidence>